<evidence type="ECO:0000256" key="1">
    <source>
        <dbReference type="SAM" id="Phobius"/>
    </source>
</evidence>
<evidence type="ECO:0000313" key="3">
    <source>
        <dbReference type="Proteomes" id="UP001174209"/>
    </source>
</evidence>
<feature type="transmembrane region" description="Helical" evidence="1">
    <location>
        <begin position="34"/>
        <end position="52"/>
    </location>
</feature>
<keyword evidence="1" id="KW-0472">Membrane</keyword>
<dbReference type="RefSeq" id="WP_301224272.1">
    <property type="nucleotide sequence ID" value="NZ_JAROCG010000001.1"/>
</dbReference>
<organism evidence="2 3">
    <name type="scientific">Arthrobacter burdickii</name>
    <dbReference type="NCBI Taxonomy" id="3035920"/>
    <lineage>
        <taxon>Bacteria</taxon>
        <taxon>Bacillati</taxon>
        <taxon>Actinomycetota</taxon>
        <taxon>Actinomycetes</taxon>
        <taxon>Micrococcales</taxon>
        <taxon>Micrococcaceae</taxon>
        <taxon>Arthrobacter</taxon>
    </lineage>
</organism>
<evidence type="ECO:0000313" key="2">
    <source>
        <dbReference type="EMBL" id="MDN4609588.1"/>
    </source>
</evidence>
<gene>
    <name evidence="2" type="ORF">P5G52_01785</name>
</gene>
<accession>A0ABT8JWN6</accession>
<reference evidence="2" key="1">
    <citation type="submission" date="2023-06" db="EMBL/GenBank/DDBJ databases">
        <title>MT1 and MT2 Draft Genomes of Novel Species.</title>
        <authorList>
            <person name="Venkateswaran K."/>
        </authorList>
    </citation>
    <scope>NUCLEOTIDE SEQUENCE</scope>
    <source>
        <strain evidence="2">IIF3SC-B10</strain>
    </source>
</reference>
<dbReference type="Proteomes" id="UP001174209">
    <property type="component" value="Unassembled WGS sequence"/>
</dbReference>
<dbReference type="EMBL" id="JAROCG010000001">
    <property type="protein sequence ID" value="MDN4609588.1"/>
    <property type="molecule type" value="Genomic_DNA"/>
</dbReference>
<proteinExistence type="predicted"/>
<keyword evidence="1" id="KW-0812">Transmembrane</keyword>
<keyword evidence="1" id="KW-1133">Transmembrane helix</keyword>
<comment type="caution">
    <text evidence="2">The sequence shown here is derived from an EMBL/GenBank/DDBJ whole genome shotgun (WGS) entry which is preliminary data.</text>
</comment>
<keyword evidence="3" id="KW-1185">Reference proteome</keyword>
<name>A0ABT8JWN6_9MICC</name>
<protein>
    <submittedName>
        <fullName evidence="2">Uncharacterized protein</fullName>
    </submittedName>
</protein>
<feature type="transmembrane region" description="Helical" evidence="1">
    <location>
        <begin position="7"/>
        <end position="28"/>
    </location>
</feature>
<sequence>MPKNTWLAAIALLLINAVGSLSFFLFSLPERSEWGDMTTGIICGIVAALLIINYRRTYKSEAHTQS</sequence>